<feature type="non-terminal residue" evidence="1">
    <location>
        <position position="1"/>
    </location>
</feature>
<evidence type="ECO:0000313" key="1">
    <source>
        <dbReference type="EMBL" id="CAG8740278.1"/>
    </source>
</evidence>
<accession>A0A9N9NI85</accession>
<proteinExistence type="predicted"/>
<reference evidence="1" key="1">
    <citation type="submission" date="2021-06" db="EMBL/GenBank/DDBJ databases">
        <authorList>
            <person name="Kallberg Y."/>
            <person name="Tangrot J."/>
            <person name="Rosling A."/>
        </authorList>
    </citation>
    <scope>NUCLEOTIDE SEQUENCE</scope>
    <source>
        <strain evidence="1">IN212</strain>
    </source>
</reference>
<gene>
    <name evidence="1" type="ORF">RFULGI_LOCUS12807</name>
</gene>
<dbReference type="OrthoDB" id="2414479at2759"/>
<protein>
    <submittedName>
        <fullName evidence="1">17945_t:CDS:1</fullName>
    </submittedName>
</protein>
<dbReference type="EMBL" id="CAJVPZ010031826">
    <property type="protein sequence ID" value="CAG8740278.1"/>
    <property type="molecule type" value="Genomic_DNA"/>
</dbReference>
<dbReference type="AlphaFoldDB" id="A0A9N9NI85"/>
<evidence type="ECO:0000313" key="2">
    <source>
        <dbReference type="Proteomes" id="UP000789396"/>
    </source>
</evidence>
<keyword evidence="2" id="KW-1185">Reference proteome</keyword>
<sequence>EKDYKIKIKDAFETNTLGLENTDNIDDNEETQYFDNQVLTSAQIKKFKKIFLQSTIKENNEEQEANEKIITLLD</sequence>
<comment type="caution">
    <text evidence="1">The sequence shown here is derived from an EMBL/GenBank/DDBJ whole genome shotgun (WGS) entry which is preliminary data.</text>
</comment>
<name>A0A9N9NI85_9GLOM</name>
<dbReference type="Proteomes" id="UP000789396">
    <property type="component" value="Unassembled WGS sequence"/>
</dbReference>
<organism evidence="1 2">
    <name type="scientific">Racocetra fulgida</name>
    <dbReference type="NCBI Taxonomy" id="60492"/>
    <lineage>
        <taxon>Eukaryota</taxon>
        <taxon>Fungi</taxon>
        <taxon>Fungi incertae sedis</taxon>
        <taxon>Mucoromycota</taxon>
        <taxon>Glomeromycotina</taxon>
        <taxon>Glomeromycetes</taxon>
        <taxon>Diversisporales</taxon>
        <taxon>Gigasporaceae</taxon>
        <taxon>Racocetra</taxon>
    </lineage>
</organism>